<feature type="domain" description="Transposase IS116/IS110/IS902 C-terminal" evidence="3">
    <location>
        <begin position="202"/>
        <end position="285"/>
    </location>
</feature>
<dbReference type="Pfam" id="PF02371">
    <property type="entry name" value="Transposase_20"/>
    <property type="match status" value="1"/>
</dbReference>
<dbReference type="AlphaFoldDB" id="A0A366IS57"/>
<dbReference type="Pfam" id="PF01548">
    <property type="entry name" value="DEDD_Tnp_IS110"/>
    <property type="match status" value="1"/>
</dbReference>
<dbReference type="EMBL" id="QNSE01000034">
    <property type="protein sequence ID" value="RBP77611.1"/>
    <property type="molecule type" value="Genomic_DNA"/>
</dbReference>
<name>A0A366IS57_9GAMM</name>
<dbReference type="RefSeq" id="WP_113918662.1">
    <property type="nucleotide sequence ID" value="NZ_QNSE01000034.1"/>
</dbReference>
<feature type="coiled-coil region" evidence="1">
    <location>
        <begin position="129"/>
        <end position="193"/>
    </location>
</feature>
<dbReference type="Proteomes" id="UP000252792">
    <property type="component" value="Unassembled WGS sequence"/>
</dbReference>
<evidence type="ECO:0000256" key="1">
    <source>
        <dbReference type="SAM" id="Coils"/>
    </source>
</evidence>
<dbReference type="GO" id="GO:0006313">
    <property type="term" value="P:DNA transposition"/>
    <property type="evidence" value="ECO:0007669"/>
    <property type="project" value="InterPro"/>
</dbReference>
<reference evidence="4 5" key="1">
    <citation type="submission" date="2018-06" db="EMBL/GenBank/DDBJ databases">
        <title>Genomic Encyclopedia of Type Strains, Phase III (KMG-III): the genomes of soil and plant-associated and newly described type strains.</title>
        <authorList>
            <person name="Whitman W."/>
        </authorList>
    </citation>
    <scope>NUCLEOTIDE SEQUENCE [LARGE SCALE GENOMIC DNA]</scope>
    <source>
        <strain evidence="4 5">CECT 7377</strain>
    </source>
</reference>
<dbReference type="InterPro" id="IPR003346">
    <property type="entry name" value="Transposase_20"/>
</dbReference>
<evidence type="ECO:0000259" key="2">
    <source>
        <dbReference type="Pfam" id="PF01548"/>
    </source>
</evidence>
<evidence type="ECO:0000313" key="5">
    <source>
        <dbReference type="Proteomes" id="UP000252792"/>
    </source>
</evidence>
<dbReference type="InterPro" id="IPR047650">
    <property type="entry name" value="Transpos_IS110"/>
</dbReference>
<keyword evidence="5" id="KW-1185">Reference proteome</keyword>
<proteinExistence type="predicted"/>
<evidence type="ECO:0000259" key="3">
    <source>
        <dbReference type="Pfam" id="PF02371"/>
    </source>
</evidence>
<dbReference type="PANTHER" id="PTHR33055:SF3">
    <property type="entry name" value="PUTATIVE TRANSPOSASE FOR IS117-RELATED"/>
    <property type="match status" value="1"/>
</dbReference>
<comment type="caution">
    <text evidence="4">The sequence shown here is derived from an EMBL/GenBank/DDBJ whole genome shotgun (WGS) entry which is preliminary data.</text>
</comment>
<dbReference type="PANTHER" id="PTHR33055">
    <property type="entry name" value="TRANSPOSASE FOR INSERTION SEQUENCE ELEMENT IS1111A"/>
    <property type="match status" value="1"/>
</dbReference>
<dbReference type="InterPro" id="IPR002525">
    <property type="entry name" value="Transp_IS110-like_N"/>
</dbReference>
<organism evidence="4 5">
    <name type="scientific">Marinomonas rhizomae</name>
    <dbReference type="NCBI Taxonomy" id="491948"/>
    <lineage>
        <taxon>Bacteria</taxon>
        <taxon>Pseudomonadati</taxon>
        <taxon>Pseudomonadota</taxon>
        <taxon>Gammaproteobacteria</taxon>
        <taxon>Oceanospirillales</taxon>
        <taxon>Oceanospirillaceae</taxon>
        <taxon>Marinomonas</taxon>
    </lineage>
</organism>
<dbReference type="GO" id="GO:0003677">
    <property type="term" value="F:DNA binding"/>
    <property type="evidence" value="ECO:0007669"/>
    <property type="project" value="InterPro"/>
</dbReference>
<dbReference type="GO" id="GO:0004803">
    <property type="term" value="F:transposase activity"/>
    <property type="evidence" value="ECO:0007669"/>
    <property type="project" value="InterPro"/>
</dbReference>
<dbReference type="NCBIfam" id="NF033542">
    <property type="entry name" value="transpos_IS110"/>
    <property type="match status" value="1"/>
</dbReference>
<sequence length="325" mass="36671">MIYIGIDVGKNKLDCLWLRDVLSEKVKTKVFKNHQEDFENIAQWLMKVTSAQPEQLHVTLEATGIYHEGIATHLFHLGFQVCVVNPARPKEFAKALGVTHKTDKADSLLLAKFGYQMDPKRWTPEAPEIRKLKALIKRIESIEKDIQRELNRKEQAEIADGSSVVIKSIDNIVSVLVKEKERLTEELDTHIDNHPTLKKKRHLLESIPGVGSVVSRLMLSVLSSHQFEKAGSVSAYLGLIPRIRESGTLKGRSMLSKVGPPNIRAKVYMAAVVAKQYNPDVKALYDRLKNRGKTHMQALGAAMRKLVQICFGVVKHQSEYKPQIV</sequence>
<dbReference type="OrthoDB" id="9795150at2"/>
<keyword evidence="1" id="KW-0175">Coiled coil</keyword>
<feature type="domain" description="Transposase IS110-like N-terminal" evidence="2">
    <location>
        <begin position="4"/>
        <end position="153"/>
    </location>
</feature>
<evidence type="ECO:0000313" key="4">
    <source>
        <dbReference type="EMBL" id="RBP77611.1"/>
    </source>
</evidence>
<protein>
    <submittedName>
        <fullName evidence="4">Transposase</fullName>
    </submittedName>
</protein>
<gene>
    <name evidence="4" type="ORF">DFP80_1341</name>
</gene>
<accession>A0A366IS57</accession>